<gene>
    <name evidence="3" type="ORF">BJR09_02625</name>
    <name evidence="2" type="ORF">NCTC13830_02331</name>
</gene>
<dbReference type="InterPro" id="IPR000182">
    <property type="entry name" value="GNAT_dom"/>
</dbReference>
<sequence>MQKLKIEDTKWIETIARLHEYYLEQREVDYNATRMSIALRQEMINRRLQYSDDVIFIELDNQASQLIAFIWGHYERSFDTVITEMLYTCPHFRGKGYAKRLKMQLEQWAVDQDASAIEGTVDAKNEEMIHINKARGYEVSHLKMRKDLR</sequence>
<dbReference type="OrthoDB" id="1706389at2"/>
<reference evidence="2 4" key="1">
    <citation type="submission" date="2018-06" db="EMBL/GenBank/DDBJ databases">
        <authorList>
            <consortium name="Pathogen Informatics"/>
            <person name="Doyle S."/>
        </authorList>
    </citation>
    <scope>NUCLEOTIDE SEQUENCE [LARGE SCALE GENOMIC DNA]</scope>
    <source>
        <strain evidence="2 4">NCTC13830</strain>
    </source>
</reference>
<evidence type="ECO:0000313" key="3">
    <source>
        <dbReference type="EMBL" id="TGE18758.1"/>
    </source>
</evidence>
<dbReference type="Proteomes" id="UP000254047">
    <property type="component" value="Unassembled WGS sequence"/>
</dbReference>
<reference evidence="3 5" key="2">
    <citation type="submission" date="2019-04" db="EMBL/GenBank/DDBJ databases">
        <title>Genomic characterization of Staphylococcus petrasii strains.</title>
        <authorList>
            <person name="Vrbovska V."/>
            <person name="Kovarovic V."/>
            <person name="Maslanova I."/>
            <person name="Indrakova A."/>
            <person name="Petras P."/>
            <person name="Sedo O."/>
            <person name="Svec P."/>
            <person name="Fisarova L."/>
            <person name="Sedlacek I."/>
            <person name="Doskar J."/>
            <person name="Pantucek R."/>
        </authorList>
    </citation>
    <scope>NUCLEOTIDE SEQUENCE [LARGE SCALE GENOMIC DNA]</scope>
    <source>
        <strain evidence="3 5">P5404</strain>
    </source>
</reference>
<evidence type="ECO:0000313" key="2">
    <source>
        <dbReference type="EMBL" id="SUM44941.1"/>
    </source>
</evidence>
<evidence type="ECO:0000313" key="5">
    <source>
        <dbReference type="Proteomes" id="UP000297598"/>
    </source>
</evidence>
<dbReference type="InterPro" id="IPR016181">
    <property type="entry name" value="Acyl_CoA_acyltransferase"/>
</dbReference>
<dbReference type="Gene3D" id="3.40.630.30">
    <property type="match status" value="1"/>
</dbReference>
<dbReference type="RefSeq" id="WP_103298196.1">
    <property type="nucleotide sequence ID" value="NZ_PPQT01000064.1"/>
</dbReference>
<evidence type="ECO:0000313" key="4">
    <source>
        <dbReference type="Proteomes" id="UP000254047"/>
    </source>
</evidence>
<name>A0A380G4P4_9STAP</name>
<dbReference type="AlphaFoldDB" id="A0A380G4P4"/>
<dbReference type="SUPFAM" id="SSF55729">
    <property type="entry name" value="Acyl-CoA N-acyltransferases (Nat)"/>
    <property type="match status" value="1"/>
</dbReference>
<dbReference type="Proteomes" id="UP000297598">
    <property type="component" value="Unassembled WGS sequence"/>
</dbReference>
<dbReference type="CDD" id="cd04301">
    <property type="entry name" value="NAT_SF"/>
    <property type="match status" value="1"/>
</dbReference>
<accession>A0A380G4P4</accession>
<dbReference type="EMBL" id="SRLS01000003">
    <property type="protein sequence ID" value="TGE18758.1"/>
    <property type="molecule type" value="Genomic_DNA"/>
</dbReference>
<dbReference type="EMBL" id="UHDO01000001">
    <property type="protein sequence ID" value="SUM44941.1"/>
    <property type="molecule type" value="Genomic_DNA"/>
</dbReference>
<organism evidence="2 4">
    <name type="scientific">Staphylococcus petrasii</name>
    <dbReference type="NCBI Taxonomy" id="1276936"/>
    <lineage>
        <taxon>Bacteria</taxon>
        <taxon>Bacillati</taxon>
        <taxon>Bacillota</taxon>
        <taxon>Bacilli</taxon>
        <taxon>Bacillales</taxon>
        <taxon>Staphylococcaceae</taxon>
        <taxon>Staphylococcus</taxon>
    </lineage>
</organism>
<protein>
    <submittedName>
        <fullName evidence="3">GNAT family N-acetyltransferase</fullName>
    </submittedName>
    <submittedName>
        <fullName evidence="2">Putative acetyltransferase</fullName>
    </submittedName>
</protein>
<dbReference type="PROSITE" id="PS51186">
    <property type="entry name" value="GNAT"/>
    <property type="match status" value="1"/>
</dbReference>
<proteinExistence type="predicted"/>
<keyword evidence="5" id="KW-1185">Reference proteome</keyword>
<keyword evidence="2" id="KW-0808">Transferase</keyword>
<dbReference type="Pfam" id="PF00583">
    <property type="entry name" value="Acetyltransf_1"/>
    <property type="match status" value="1"/>
</dbReference>
<dbReference type="GO" id="GO:0016747">
    <property type="term" value="F:acyltransferase activity, transferring groups other than amino-acyl groups"/>
    <property type="evidence" value="ECO:0007669"/>
    <property type="project" value="InterPro"/>
</dbReference>
<feature type="domain" description="N-acetyltransferase" evidence="1">
    <location>
        <begin position="4"/>
        <end position="149"/>
    </location>
</feature>
<evidence type="ECO:0000259" key="1">
    <source>
        <dbReference type="PROSITE" id="PS51186"/>
    </source>
</evidence>